<evidence type="ECO:0000256" key="7">
    <source>
        <dbReference type="ARBA" id="ARBA00022840"/>
    </source>
</evidence>
<comment type="similarity">
    <text evidence="3 10 13">Belongs to the IPP transferase family.</text>
</comment>
<dbReference type="InterPro" id="IPR027417">
    <property type="entry name" value="P-loop_NTPase"/>
</dbReference>
<dbReference type="GO" id="GO:0006400">
    <property type="term" value="P:tRNA modification"/>
    <property type="evidence" value="ECO:0007669"/>
    <property type="project" value="TreeGrafter"/>
</dbReference>
<feature type="region of interest" description="Interaction with substrate tRNA" evidence="10">
    <location>
        <begin position="169"/>
        <end position="173"/>
    </location>
</feature>
<comment type="subunit">
    <text evidence="10">Monomer.</text>
</comment>
<evidence type="ECO:0000256" key="9">
    <source>
        <dbReference type="ARBA" id="ARBA00049563"/>
    </source>
</evidence>
<evidence type="ECO:0000256" key="13">
    <source>
        <dbReference type="RuleBase" id="RU003785"/>
    </source>
</evidence>
<keyword evidence="7 10" id="KW-0067">ATP-binding</keyword>
<feature type="site" description="Interaction with substrate tRNA" evidence="10">
    <location>
        <position position="112"/>
    </location>
</feature>
<evidence type="ECO:0000256" key="4">
    <source>
        <dbReference type="ARBA" id="ARBA00022679"/>
    </source>
</evidence>
<dbReference type="EMBL" id="CP035033">
    <property type="protein sequence ID" value="QAB16454.1"/>
    <property type="molecule type" value="Genomic_DNA"/>
</dbReference>
<keyword evidence="6 10" id="KW-0547">Nucleotide-binding</keyword>
<comment type="caution">
    <text evidence="10">Lacks conserved residue(s) required for the propagation of feature annotation.</text>
</comment>
<comment type="function">
    <text evidence="2 10 12">Catalyzes the transfer of a dimethylallyl group onto the adenine at position 37 in tRNAs that read codons beginning with uridine, leading to the formation of N6-(dimethylallyl)adenosine (i(6)A).</text>
</comment>
<evidence type="ECO:0000256" key="6">
    <source>
        <dbReference type="ARBA" id="ARBA00022741"/>
    </source>
</evidence>
<evidence type="ECO:0000313" key="15">
    <source>
        <dbReference type="Proteomes" id="UP000285478"/>
    </source>
</evidence>
<evidence type="ECO:0000256" key="11">
    <source>
        <dbReference type="RuleBase" id="RU003783"/>
    </source>
</evidence>
<comment type="cofactor">
    <cofactor evidence="1 10">
        <name>Mg(2+)</name>
        <dbReference type="ChEBI" id="CHEBI:18420"/>
    </cofactor>
</comment>
<dbReference type="Gene3D" id="3.40.50.300">
    <property type="entry name" value="P-loop containing nucleotide triphosphate hydrolases"/>
    <property type="match status" value="1"/>
</dbReference>
<comment type="catalytic activity">
    <reaction evidence="9 10 11">
        <text>adenosine(37) in tRNA + dimethylallyl diphosphate = N(6)-dimethylallyladenosine(37) in tRNA + diphosphate</text>
        <dbReference type="Rhea" id="RHEA:26482"/>
        <dbReference type="Rhea" id="RHEA-COMP:10162"/>
        <dbReference type="Rhea" id="RHEA-COMP:10375"/>
        <dbReference type="ChEBI" id="CHEBI:33019"/>
        <dbReference type="ChEBI" id="CHEBI:57623"/>
        <dbReference type="ChEBI" id="CHEBI:74411"/>
        <dbReference type="ChEBI" id="CHEBI:74415"/>
        <dbReference type="EC" id="2.5.1.75"/>
    </reaction>
</comment>
<dbReference type="InterPro" id="IPR039657">
    <property type="entry name" value="Dimethylallyltransferase"/>
</dbReference>
<name>A0A410H696_9GAMM</name>
<dbReference type="GO" id="GO:0005524">
    <property type="term" value="F:ATP binding"/>
    <property type="evidence" value="ECO:0007669"/>
    <property type="project" value="UniProtKB-UniRule"/>
</dbReference>
<keyword evidence="5 10" id="KW-0819">tRNA processing</keyword>
<evidence type="ECO:0000256" key="5">
    <source>
        <dbReference type="ARBA" id="ARBA00022694"/>
    </source>
</evidence>
<dbReference type="InterPro" id="IPR018022">
    <property type="entry name" value="IPT"/>
</dbReference>
<organism evidence="14 15">
    <name type="scientific">Hydrogenovibrio thermophilus</name>
    <dbReference type="NCBI Taxonomy" id="265883"/>
    <lineage>
        <taxon>Bacteria</taxon>
        <taxon>Pseudomonadati</taxon>
        <taxon>Pseudomonadota</taxon>
        <taxon>Gammaproteobacteria</taxon>
        <taxon>Thiotrichales</taxon>
        <taxon>Piscirickettsiaceae</taxon>
        <taxon>Hydrogenovibrio</taxon>
    </lineage>
</organism>
<dbReference type="Pfam" id="PF01715">
    <property type="entry name" value="IPPT"/>
    <property type="match status" value="1"/>
</dbReference>
<keyword evidence="4 10" id="KW-0808">Transferase</keyword>
<evidence type="ECO:0000256" key="12">
    <source>
        <dbReference type="RuleBase" id="RU003784"/>
    </source>
</evidence>
<keyword evidence="8 10" id="KW-0460">Magnesium</keyword>
<sequence length="325" mass="36656">MVPALNVERLIEQKCCLAIMGPTASGKSRLSMALAERLPVEIISVDSALIYRGMDIGTAKPSAEELAKVPHHLIDILDPSESYSAADFVEDVHRLVAEIFERGRLPMLVGGTMMYFNALQKGMAQLPSADEALRAEIHQAWLEDSQAVHDRLKTVDPEAAERIHPNDPQRLVRALEVYEMTGRPLTELQKEGQGAGLTAFKLVKVALLPEDRGQLHQQIEERFHAMLNDGFLKEAETVFSQPGLHGDLPAIRSVGYRQAWLFFEQTYDYETFVEKSIVATRQLAKRQITWLRKETDLHVIDPYHTNLDKSVEEVLEYLARCDKNA</sequence>
<evidence type="ECO:0000256" key="3">
    <source>
        <dbReference type="ARBA" id="ARBA00005842"/>
    </source>
</evidence>
<dbReference type="NCBIfam" id="TIGR00174">
    <property type="entry name" value="miaA"/>
    <property type="match status" value="1"/>
</dbReference>
<keyword evidence="15" id="KW-1185">Reference proteome</keyword>
<dbReference type="KEGG" id="htr:EPV75_06010"/>
<feature type="region of interest" description="Interaction with substrate tRNA" evidence="10">
    <location>
        <begin position="46"/>
        <end position="49"/>
    </location>
</feature>
<feature type="site" description="Interaction with substrate tRNA" evidence="10">
    <location>
        <position position="134"/>
    </location>
</feature>
<dbReference type="EC" id="2.5.1.75" evidence="10"/>
<feature type="region of interest" description="Interaction with substrate tRNA" evidence="10">
    <location>
        <begin position="285"/>
        <end position="292"/>
    </location>
</feature>
<feature type="binding site" evidence="10">
    <location>
        <begin position="23"/>
        <end position="28"/>
    </location>
    <ligand>
        <name>substrate</name>
    </ligand>
</feature>
<dbReference type="GO" id="GO:0052381">
    <property type="term" value="F:tRNA dimethylallyltransferase activity"/>
    <property type="evidence" value="ECO:0007669"/>
    <property type="project" value="UniProtKB-UniRule"/>
</dbReference>
<reference evidence="14 15" key="1">
    <citation type="journal article" date="2018" name="Environ. Microbiol.">
        <title>Genomes of ubiquitous marine and hypersaline Hydrogenovibrio, Thiomicrorhabdus and Thiomicrospira spp. encode a diversity of mechanisms to sustain chemolithoautotrophy in heterogeneous environments.</title>
        <authorList>
            <person name="Scott K.M."/>
            <person name="Williams J."/>
            <person name="Porter C.M.B."/>
            <person name="Russel S."/>
            <person name="Harmer T.L."/>
            <person name="Paul J.H."/>
            <person name="Antonen K.M."/>
            <person name="Bridges M.K."/>
            <person name="Camper G.J."/>
            <person name="Campla C.K."/>
            <person name="Casella L.G."/>
            <person name="Chase E."/>
            <person name="Conrad J.W."/>
            <person name="Cruz M.C."/>
            <person name="Dunlap D.S."/>
            <person name="Duran L."/>
            <person name="Fahsbender E.M."/>
            <person name="Goldsmith D.B."/>
            <person name="Keeley R.F."/>
            <person name="Kondoff M.R."/>
            <person name="Kussy B.I."/>
            <person name="Lane M.K."/>
            <person name="Lawler S."/>
            <person name="Leigh B.A."/>
            <person name="Lewis C."/>
            <person name="Lostal L.M."/>
            <person name="Marking D."/>
            <person name="Mancera P.A."/>
            <person name="McClenthan E.C."/>
            <person name="McIntyre E.A."/>
            <person name="Mine J.A."/>
            <person name="Modi S."/>
            <person name="Moore B.D."/>
            <person name="Morgan W.A."/>
            <person name="Nelson K.M."/>
            <person name="Nguyen K.N."/>
            <person name="Ogburn N."/>
            <person name="Parrino D.G."/>
            <person name="Pedapudi A.D."/>
            <person name="Pelham R.P."/>
            <person name="Preece A.M."/>
            <person name="Rampersad E.A."/>
            <person name="Richardson J.C."/>
            <person name="Rodgers C.M."/>
            <person name="Schaffer B.L."/>
            <person name="Sheridan N.E."/>
            <person name="Solone M.R."/>
            <person name="Staley Z.R."/>
            <person name="Tabuchi M."/>
            <person name="Waide R.J."/>
            <person name="Wanjugi P.W."/>
            <person name="Young S."/>
            <person name="Clum A."/>
            <person name="Daum C."/>
            <person name="Huntemann M."/>
            <person name="Ivanova N."/>
            <person name="Kyrpides N."/>
            <person name="Mikhailova N."/>
            <person name="Palaniappan K."/>
            <person name="Pillay M."/>
            <person name="Reddy T.B.K."/>
            <person name="Shapiro N."/>
            <person name="Stamatis D."/>
            <person name="Varghese N."/>
            <person name="Woyke T."/>
            <person name="Boden R."/>
            <person name="Freyermuth S.K."/>
            <person name="Kerfeld C.A."/>
        </authorList>
    </citation>
    <scope>NUCLEOTIDE SEQUENCE [LARGE SCALE GENOMIC DNA]</scope>
    <source>
        <strain evidence="14 15">JR-2</strain>
    </source>
</reference>
<gene>
    <name evidence="10 14" type="primary">miaA</name>
    <name evidence="14" type="ORF">EPV75_06010</name>
</gene>
<dbReference type="SUPFAM" id="SSF52540">
    <property type="entry name" value="P-loop containing nucleoside triphosphate hydrolases"/>
    <property type="match status" value="2"/>
</dbReference>
<dbReference type="FunFam" id="1.10.20.140:FF:000001">
    <property type="entry name" value="tRNA dimethylallyltransferase"/>
    <property type="match status" value="1"/>
</dbReference>
<evidence type="ECO:0000256" key="10">
    <source>
        <dbReference type="HAMAP-Rule" id="MF_00185"/>
    </source>
</evidence>
<dbReference type="Gene3D" id="1.10.20.140">
    <property type="match status" value="1"/>
</dbReference>
<evidence type="ECO:0000313" key="14">
    <source>
        <dbReference type="EMBL" id="QAB16454.1"/>
    </source>
</evidence>
<dbReference type="Proteomes" id="UP000285478">
    <property type="component" value="Chromosome"/>
</dbReference>
<dbReference type="AlphaFoldDB" id="A0A410H696"/>
<evidence type="ECO:0000256" key="8">
    <source>
        <dbReference type="ARBA" id="ARBA00022842"/>
    </source>
</evidence>
<dbReference type="HAMAP" id="MF_00185">
    <property type="entry name" value="IPP_trans"/>
    <property type="match status" value="1"/>
</dbReference>
<evidence type="ECO:0000256" key="2">
    <source>
        <dbReference type="ARBA" id="ARBA00003213"/>
    </source>
</evidence>
<accession>A0A410H696</accession>
<dbReference type="PANTHER" id="PTHR11088">
    <property type="entry name" value="TRNA DIMETHYLALLYLTRANSFERASE"/>
    <property type="match status" value="1"/>
</dbReference>
<evidence type="ECO:0000256" key="1">
    <source>
        <dbReference type="ARBA" id="ARBA00001946"/>
    </source>
</evidence>
<proteinExistence type="inferred from homology"/>
<dbReference type="PANTHER" id="PTHR11088:SF60">
    <property type="entry name" value="TRNA DIMETHYLALLYLTRANSFERASE"/>
    <property type="match status" value="1"/>
</dbReference>
<feature type="binding site" evidence="10">
    <location>
        <begin position="21"/>
        <end position="28"/>
    </location>
    <ligand>
        <name>ATP</name>
        <dbReference type="ChEBI" id="CHEBI:30616"/>
    </ligand>
</feature>
<protein>
    <recommendedName>
        <fullName evidence="10">tRNA dimethylallyltransferase</fullName>
        <ecNumber evidence="10">2.5.1.75</ecNumber>
    </recommendedName>
    <alternativeName>
        <fullName evidence="10">Dimethylallyl diphosphate:tRNA dimethylallyltransferase</fullName>
        <shortName evidence="10">DMAPP:tRNA dimethylallyltransferase</shortName>
        <shortName evidence="10">DMATase</shortName>
    </alternativeName>
    <alternativeName>
        <fullName evidence="10">Isopentenyl-diphosphate:tRNA isopentenyltransferase</fullName>
        <shortName evidence="10">IPP transferase</shortName>
        <shortName evidence="10">IPPT</shortName>
        <shortName evidence="10">IPTase</shortName>
    </alternativeName>
</protein>